<keyword evidence="3" id="KW-1185">Reference proteome</keyword>
<name>A0AAD6RQ05_9ROSI</name>
<sequence length="39" mass="4777">MSNIFMILLLLITWMLFLPCLFFRIQRLKKTKRKCLICS</sequence>
<keyword evidence="1" id="KW-0472">Membrane</keyword>
<dbReference type="EMBL" id="JAQIZT010000001">
    <property type="protein sequence ID" value="KAJ7013019.1"/>
    <property type="molecule type" value="Genomic_DNA"/>
</dbReference>
<dbReference type="AlphaFoldDB" id="A0AAD6RQ05"/>
<evidence type="ECO:0000256" key="1">
    <source>
        <dbReference type="SAM" id="Phobius"/>
    </source>
</evidence>
<keyword evidence="1" id="KW-1133">Transmembrane helix</keyword>
<gene>
    <name evidence="2" type="ORF">NC653_002902</name>
</gene>
<organism evidence="2 3">
    <name type="scientific">Populus alba x Populus x berolinensis</name>
    <dbReference type="NCBI Taxonomy" id="444605"/>
    <lineage>
        <taxon>Eukaryota</taxon>
        <taxon>Viridiplantae</taxon>
        <taxon>Streptophyta</taxon>
        <taxon>Embryophyta</taxon>
        <taxon>Tracheophyta</taxon>
        <taxon>Spermatophyta</taxon>
        <taxon>Magnoliopsida</taxon>
        <taxon>eudicotyledons</taxon>
        <taxon>Gunneridae</taxon>
        <taxon>Pentapetalae</taxon>
        <taxon>rosids</taxon>
        <taxon>fabids</taxon>
        <taxon>Malpighiales</taxon>
        <taxon>Salicaceae</taxon>
        <taxon>Saliceae</taxon>
        <taxon>Populus</taxon>
    </lineage>
</organism>
<reference evidence="2 3" key="1">
    <citation type="journal article" date="2023" name="Mol. Ecol. Resour.">
        <title>Chromosome-level genome assembly of a triploid poplar Populus alba 'Berolinensis'.</title>
        <authorList>
            <person name="Chen S."/>
            <person name="Yu Y."/>
            <person name="Wang X."/>
            <person name="Wang S."/>
            <person name="Zhang T."/>
            <person name="Zhou Y."/>
            <person name="He R."/>
            <person name="Meng N."/>
            <person name="Wang Y."/>
            <person name="Liu W."/>
            <person name="Liu Z."/>
            <person name="Liu J."/>
            <person name="Guo Q."/>
            <person name="Huang H."/>
            <person name="Sederoff R.R."/>
            <person name="Wang G."/>
            <person name="Qu G."/>
            <person name="Chen S."/>
        </authorList>
    </citation>
    <scope>NUCLEOTIDE SEQUENCE [LARGE SCALE GENOMIC DNA]</scope>
    <source>
        <strain evidence="2">SC-2020</strain>
    </source>
</reference>
<protein>
    <submittedName>
        <fullName evidence="2">Uncharacterized protein</fullName>
    </submittedName>
</protein>
<feature type="transmembrane region" description="Helical" evidence="1">
    <location>
        <begin position="6"/>
        <end position="25"/>
    </location>
</feature>
<evidence type="ECO:0000313" key="2">
    <source>
        <dbReference type="EMBL" id="KAJ7013019.1"/>
    </source>
</evidence>
<evidence type="ECO:0000313" key="3">
    <source>
        <dbReference type="Proteomes" id="UP001164929"/>
    </source>
</evidence>
<proteinExistence type="predicted"/>
<accession>A0AAD6RQ05</accession>
<comment type="caution">
    <text evidence="2">The sequence shown here is derived from an EMBL/GenBank/DDBJ whole genome shotgun (WGS) entry which is preliminary data.</text>
</comment>
<keyword evidence="1" id="KW-0812">Transmembrane</keyword>
<dbReference type="Proteomes" id="UP001164929">
    <property type="component" value="Chromosome 1"/>
</dbReference>